<dbReference type="Proteomes" id="UP001501752">
    <property type="component" value="Unassembled WGS sequence"/>
</dbReference>
<evidence type="ECO:0000256" key="1">
    <source>
        <dbReference type="SAM" id="MobiDB-lite"/>
    </source>
</evidence>
<protein>
    <submittedName>
        <fullName evidence="2">Uncharacterized protein</fullName>
    </submittedName>
</protein>
<gene>
    <name evidence="2" type="ORF">GCM10023235_01810</name>
</gene>
<organism evidence="2 3">
    <name type="scientific">Kitasatospora terrestris</name>
    <dbReference type="NCBI Taxonomy" id="258051"/>
    <lineage>
        <taxon>Bacteria</taxon>
        <taxon>Bacillati</taxon>
        <taxon>Actinomycetota</taxon>
        <taxon>Actinomycetes</taxon>
        <taxon>Kitasatosporales</taxon>
        <taxon>Streptomycetaceae</taxon>
        <taxon>Kitasatospora</taxon>
    </lineage>
</organism>
<reference evidence="3" key="1">
    <citation type="journal article" date="2019" name="Int. J. Syst. Evol. Microbiol.">
        <title>The Global Catalogue of Microorganisms (GCM) 10K type strain sequencing project: providing services to taxonomists for standard genome sequencing and annotation.</title>
        <authorList>
            <consortium name="The Broad Institute Genomics Platform"/>
            <consortium name="The Broad Institute Genome Sequencing Center for Infectious Disease"/>
            <person name="Wu L."/>
            <person name="Ma J."/>
        </authorList>
    </citation>
    <scope>NUCLEOTIDE SEQUENCE [LARGE SCALE GENOMIC DNA]</scope>
    <source>
        <strain evidence="3">JCM 13006</strain>
    </source>
</reference>
<evidence type="ECO:0000313" key="3">
    <source>
        <dbReference type="Proteomes" id="UP001501752"/>
    </source>
</evidence>
<comment type="caution">
    <text evidence="2">The sequence shown here is derived from an EMBL/GenBank/DDBJ whole genome shotgun (WGS) entry which is preliminary data.</text>
</comment>
<dbReference type="EMBL" id="BAABIS010000001">
    <property type="protein sequence ID" value="GAA4831278.1"/>
    <property type="molecule type" value="Genomic_DNA"/>
</dbReference>
<keyword evidence="3" id="KW-1185">Reference proteome</keyword>
<name>A0ABP9D5Y1_9ACTN</name>
<feature type="compositionally biased region" description="Basic and acidic residues" evidence="1">
    <location>
        <begin position="1"/>
        <end position="30"/>
    </location>
</feature>
<accession>A0ABP9D5Y1</accession>
<feature type="region of interest" description="Disordered" evidence="1">
    <location>
        <begin position="1"/>
        <end position="46"/>
    </location>
</feature>
<dbReference type="RefSeq" id="WP_345694796.1">
    <property type="nucleotide sequence ID" value="NZ_BAABIS010000001.1"/>
</dbReference>
<evidence type="ECO:0000313" key="2">
    <source>
        <dbReference type="EMBL" id="GAA4831278.1"/>
    </source>
</evidence>
<proteinExistence type="predicted"/>
<sequence length="134" mass="14968">MGRGRSPQEKKQLSYAKDRRNHYGENDKSSRRNIRRNKQAVNSANRRLARTVLVTATGPLGPDDAPADAVEQDLLRRRPKTWRKSPDAPLGAAVVRALGRRARLGIDEPEGAQQRIRRVRAGLRGPARSATDEL</sequence>